<evidence type="ECO:0000313" key="2">
    <source>
        <dbReference type="EMBL" id="GGX03883.1"/>
    </source>
</evidence>
<accession>A0A918JSQ4</accession>
<proteinExistence type="predicted"/>
<dbReference type="Proteomes" id="UP000601108">
    <property type="component" value="Unassembled WGS sequence"/>
</dbReference>
<gene>
    <name evidence="2" type="ORF">GCM10007384_02060</name>
</gene>
<protein>
    <recommendedName>
        <fullName evidence="4">Secreted protein</fullName>
    </recommendedName>
</protein>
<dbReference type="RefSeq" id="WP_051316587.1">
    <property type="nucleotide sequence ID" value="NZ_BMWS01000001.1"/>
</dbReference>
<reference evidence="2 3" key="1">
    <citation type="journal article" date="2014" name="Int. J. Syst. Evol. Microbiol.">
        <title>Complete genome sequence of Corynebacterium casei LMG S-19264T (=DSM 44701T), isolated from a smear-ripened cheese.</title>
        <authorList>
            <consortium name="US DOE Joint Genome Institute (JGI-PGF)"/>
            <person name="Walter F."/>
            <person name="Albersmeier A."/>
            <person name="Kalinowski J."/>
            <person name="Ruckert C."/>
        </authorList>
    </citation>
    <scope>NUCLEOTIDE SEQUENCE [LARGE SCALE GENOMIC DNA]</scope>
    <source>
        <strain evidence="2 3">KCTC 12285</strain>
    </source>
</reference>
<comment type="caution">
    <text evidence="2">The sequence shown here is derived from an EMBL/GenBank/DDBJ whole genome shotgun (WGS) entry which is preliminary data.</text>
</comment>
<evidence type="ECO:0000256" key="1">
    <source>
        <dbReference type="SAM" id="SignalP"/>
    </source>
</evidence>
<feature type="chain" id="PRO_5037916769" description="Secreted protein" evidence="1">
    <location>
        <begin position="20"/>
        <end position="213"/>
    </location>
</feature>
<name>A0A918JSQ4_9FLAO</name>
<feature type="signal peptide" evidence="1">
    <location>
        <begin position="1"/>
        <end position="19"/>
    </location>
</feature>
<evidence type="ECO:0008006" key="4">
    <source>
        <dbReference type="Google" id="ProtNLM"/>
    </source>
</evidence>
<keyword evidence="1" id="KW-0732">Signal</keyword>
<organism evidence="2 3">
    <name type="scientific">Aquimarina muelleri</name>
    <dbReference type="NCBI Taxonomy" id="279356"/>
    <lineage>
        <taxon>Bacteria</taxon>
        <taxon>Pseudomonadati</taxon>
        <taxon>Bacteroidota</taxon>
        <taxon>Flavobacteriia</taxon>
        <taxon>Flavobacteriales</taxon>
        <taxon>Flavobacteriaceae</taxon>
        <taxon>Aquimarina</taxon>
    </lineage>
</organism>
<evidence type="ECO:0000313" key="3">
    <source>
        <dbReference type="Proteomes" id="UP000601108"/>
    </source>
</evidence>
<sequence>MKAKLFFFFLLCLGNIIYAQIENNSSLRINNGSELKTSNFNLSKGLSSPNLNSPLYTPPKELTEYGQRTSTIDMTGETDFLKPEFEATPKSFKTEKEIKEEFKKDQYLGGFKSSGKFVQLIYRDHGAIDGDVVRIFLNDDIINGRVYLTGSYQTTKITLLKGFNTIDILALNNGDAAPNTAEFHLYDDQGNLITGNEWNLIAGVKATLVVVKD</sequence>
<dbReference type="EMBL" id="BMWS01000001">
    <property type="protein sequence ID" value="GGX03883.1"/>
    <property type="molecule type" value="Genomic_DNA"/>
</dbReference>
<dbReference type="AlphaFoldDB" id="A0A918JSQ4"/>
<keyword evidence="3" id="KW-1185">Reference proteome</keyword>